<gene>
    <name evidence="2" type="ORF">FISHEDRAFT_59031</name>
</gene>
<proteinExistence type="predicted"/>
<feature type="compositionally biased region" description="Low complexity" evidence="1">
    <location>
        <begin position="429"/>
        <end position="444"/>
    </location>
</feature>
<dbReference type="Proteomes" id="UP000054144">
    <property type="component" value="Unassembled WGS sequence"/>
</dbReference>
<dbReference type="EMBL" id="KN881851">
    <property type="protein sequence ID" value="KIY48203.1"/>
    <property type="molecule type" value="Genomic_DNA"/>
</dbReference>
<sequence>MSSVVDDPAVQWPPSSSPLLTARDLERRRAQLRQEFQDRINRLITQLLQTSNDYRVWQQRGEPATSWHGMSSTNKTKLGAPSRLDPVISSDSEHREDTLAVASVRVGAGTTPGSTLETPKSRTLIGEMRAPYNTPDGPPAHRLKGKDKETVLDGMWINRRCALLHGKGGLEVAHLVAFSISDNEREKLERAMGIMDGGLNINTRSNLIEVCQTVHGLIDGQHGVLIPRRIVASRVKAISPPNPPVSRYEDLPYLDGEREVVREYFYVCLDHKDNIDEGNLLMGRTAITPDPRTEFERTLQDTGNASLGFVRASDLPSDFSLVQPLRLEQVSAWTTMPRAYLNVNPVFVMLNAGKTLYNIQRLNPGRKFLPELLERFAGTDDEQYVGEVYQVLALCRSFYQMCFIDDQDKKRNDASFDVRDASYIPRHNSPPSSDTQDTPPNSSPLAPVRTQYPYKEKLRRNRPEEGRFRESSVDAEPLDFTVYSDEEPSSPPAQEAVPVPPEVVNSVDPPPRSGKRPLQPQSSASNPFEQCKTLLFSLTDFMLNEDAEPPASHQGLPYFSTGLAYGQHGKGVLPPPNEEDGVGVGVFVEDGDGGDEEVREED</sequence>
<feature type="region of interest" description="Disordered" evidence="1">
    <location>
        <begin position="63"/>
        <end position="95"/>
    </location>
</feature>
<protein>
    <submittedName>
        <fullName evidence="2">Uncharacterized protein</fullName>
    </submittedName>
</protein>
<keyword evidence="3" id="KW-1185">Reference proteome</keyword>
<evidence type="ECO:0000313" key="3">
    <source>
        <dbReference type="Proteomes" id="UP000054144"/>
    </source>
</evidence>
<feature type="compositionally biased region" description="Basic and acidic residues" evidence="1">
    <location>
        <begin position="461"/>
        <end position="472"/>
    </location>
</feature>
<dbReference type="OrthoDB" id="3133596at2759"/>
<evidence type="ECO:0000256" key="1">
    <source>
        <dbReference type="SAM" id="MobiDB-lite"/>
    </source>
</evidence>
<dbReference type="AlphaFoldDB" id="A0A0D7ABI7"/>
<feature type="compositionally biased region" description="Acidic residues" evidence="1">
    <location>
        <begin position="589"/>
        <end position="602"/>
    </location>
</feature>
<name>A0A0D7ABI7_9AGAR</name>
<evidence type="ECO:0000313" key="2">
    <source>
        <dbReference type="EMBL" id="KIY48203.1"/>
    </source>
</evidence>
<reference evidence="2 3" key="1">
    <citation type="journal article" date="2015" name="Fungal Genet. Biol.">
        <title>Evolution of novel wood decay mechanisms in Agaricales revealed by the genome sequences of Fistulina hepatica and Cylindrobasidium torrendii.</title>
        <authorList>
            <person name="Floudas D."/>
            <person name="Held B.W."/>
            <person name="Riley R."/>
            <person name="Nagy L.G."/>
            <person name="Koehler G."/>
            <person name="Ransdell A.S."/>
            <person name="Younus H."/>
            <person name="Chow J."/>
            <person name="Chiniquy J."/>
            <person name="Lipzen A."/>
            <person name="Tritt A."/>
            <person name="Sun H."/>
            <person name="Haridas S."/>
            <person name="LaButti K."/>
            <person name="Ohm R.A."/>
            <person name="Kues U."/>
            <person name="Blanchette R.A."/>
            <person name="Grigoriev I.V."/>
            <person name="Minto R.E."/>
            <person name="Hibbett D.S."/>
        </authorList>
    </citation>
    <scope>NUCLEOTIDE SEQUENCE [LARGE SCALE GENOMIC DNA]</scope>
    <source>
        <strain evidence="2 3">ATCC 64428</strain>
    </source>
</reference>
<feature type="compositionally biased region" description="Low complexity" evidence="1">
    <location>
        <begin position="492"/>
        <end position="507"/>
    </location>
</feature>
<organism evidence="2 3">
    <name type="scientific">Fistulina hepatica ATCC 64428</name>
    <dbReference type="NCBI Taxonomy" id="1128425"/>
    <lineage>
        <taxon>Eukaryota</taxon>
        <taxon>Fungi</taxon>
        <taxon>Dikarya</taxon>
        <taxon>Basidiomycota</taxon>
        <taxon>Agaricomycotina</taxon>
        <taxon>Agaricomycetes</taxon>
        <taxon>Agaricomycetidae</taxon>
        <taxon>Agaricales</taxon>
        <taxon>Fistulinaceae</taxon>
        <taxon>Fistulina</taxon>
    </lineage>
</organism>
<feature type="region of interest" description="Disordered" evidence="1">
    <location>
        <begin position="420"/>
        <end position="527"/>
    </location>
</feature>
<feature type="region of interest" description="Disordered" evidence="1">
    <location>
        <begin position="569"/>
        <end position="602"/>
    </location>
</feature>
<accession>A0A0D7ABI7</accession>